<proteinExistence type="predicted"/>
<name>A0A5K3G5Y0_MESCO</name>
<organism evidence="2">
    <name type="scientific">Mesocestoides corti</name>
    <name type="common">Flatworm</name>
    <dbReference type="NCBI Taxonomy" id="53468"/>
    <lineage>
        <taxon>Eukaryota</taxon>
        <taxon>Metazoa</taxon>
        <taxon>Spiralia</taxon>
        <taxon>Lophotrochozoa</taxon>
        <taxon>Platyhelminthes</taxon>
        <taxon>Cestoda</taxon>
        <taxon>Eucestoda</taxon>
        <taxon>Cyclophyllidea</taxon>
        <taxon>Mesocestoididae</taxon>
        <taxon>Mesocestoides</taxon>
    </lineage>
</organism>
<reference evidence="2" key="1">
    <citation type="submission" date="2019-11" db="UniProtKB">
        <authorList>
            <consortium name="WormBaseParasite"/>
        </authorList>
    </citation>
    <scope>IDENTIFICATION</scope>
</reference>
<dbReference type="AlphaFoldDB" id="A0A5K3G5Y0"/>
<accession>A0A5K3G5Y0</accession>
<protein>
    <submittedName>
        <fullName evidence="2">SCP domain-containing protein</fullName>
    </submittedName>
</protein>
<feature type="chain" id="PRO_5024421753" evidence="1">
    <location>
        <begin position="17"/>
        <end position="147"/>
    </location>
</feature>
<evidence type="ECO:0000313" key="2">
    <source>
        <dbReference type="WBParaSite" id="MCU_013728-RA"/>
    </source>
</evidence>
<evidence type="ECO:0000256" key="1">
    <source>
        <dbReference type="SAM" id="SignalP"/>
    </source>
</evidence>
<dbReference type="WBParaSite" id="MCU_013728-RA">
    <property type="protein sequence ID" value="MCU_013728-RA"/>
    <property type="gene ID" value="MCU_013728"/>
</dbReference>
<dbReference type="InterPro" id="IPR035940">
    <property type="entry name" value="CAP_sf"/>
</dbReference>
<feature type="signal peptide" evidence="1">
    <location>
        <begin position="1"/>
        <end position="16"/>
    </location>
</feature>
<keyword evidence="1" id="KW-0732">Signal</keyword>
<sequence length="147" mass="16378">MLSVALILALTWFVVAEVPSDAERKQILECYTKLREEVQPTPSNMQLMIVWATTIRFGCPKKLCPKSSDPTKTSTMCACLYKPSQAKSRPPALVAQSYEKGSSCSKCPAGYRCHRNQCVDATWTTSVSTLVLPMNILLFAVPFIYCF</sequence>
<dbReference type="Gene3D" id="3.40.33.10">
    <property type="entry name" value="CAP"/>
    <property type="match status" value="1"/>
</dbReference>